<dbReference type="EMBL" id="JAPEUR010000404">
    <property type="protein sequence ID" value="KAJ4309944.1"/>
    <property type="molecule type" value="Genomic_DNA"/>
</dbReference>
<organism evidence="3 4">
    <name type="scientific">Fusarium piperis</name>
    <dbReference type="NCBI Taxonomy" id="1435070"/>
    <lineage>
        <taxon>Eukaryota</taxon>
        <taxon>Fungi</taxon>
        <taxon>Dikarya</taxon>
        <taxon>Ascomycota</taxon>
        <taxon>Pezizomycotina</taxon>
        <taxon>Sordariomycetes</taxon>
        <taxon>Hypocreomycetidae</taxon>
        <taxon>Hypocreales</taxon>
        <taxon>Nectriaceae</taxon>
        <taxon>Fusarium</taxon>
        <taxon>Fusarium solani species complex</taxon>
    </lineage>
</organism>
<sequence length="1226" mass="128153">MPSHGWSLSAGRALLLLASLPLYPAQDVPDPALPVADPAAATTTSIAFPDVFPDVEAPAGPSTTETQPEPSATDIVIVVEQTTSSSEAVVVETTISSLVPEGPETIETLSTTDSQTTTEVPAQDTTSSTVLIQDTTTSTEVPAQDTTTSTELPVAPTTTSSWIPDASETVEPINTPGATTASTELPAQGTTTSTEPLVDTTTSTELPAGTTTSTELSIDATTSTEAVVSTTTSTEVPVDATTSTELPVDTTTTTNVPVDTTTTEQLPETTTTTNIAVDPTTTTEQVINPTSTTEQPAEETSTSAGQPAGTTTEQPAQSTTEGGDKPTITEPPVLTTATGAAATSAVSSVSTEILGLIPIIDSWKNDPENLKDETKDKVDDVHDDIIAVIVSLGGDPNQGCAGKKRRGLLGPIGDIINSLVCIAKDLTDISGNIVVGNVPAVTGATGGVQSQTEELTEEEKDEDKTDEKSEQESTEKEESTTEEPTSTTTSPCTDDTAEHVTIICKPTTITKDGNVQTTETCFESITVEVTGCSVTEATTVISTTGTAAAITPCASGSCGGGNACPMNKAPLSGANMAVVSAKVDCAAVSTITTSEIPTGAGAFGSNPVASPTPRAEGGSAEKRNLDRRVFMHNTTPNPFYIASLNPLWVSQAGDASGHWFDYPAIGQGFAGVNGIYGCTAVIIASDKGVYLSHIWENPVFIDTDWNWTDDESFNKNAFEALRDGNDYARSVTSLVGDDASPGVLHASNNPQVFVLTPFTDVLNDPTGITTLFRYQARAQSLADNLASVIPGSTSHLLGYTRTNGIESTEPIGTWGRAILEVDMFQDMIITPEDSPGGSWAFSMGRWRLWVEDGLVTYRDFIVADSGIQLSGFETTSQAPAPDATQAPEEPQNPEPTQAAEAVAQRLRRREDSPVEECLVVTRASTTSEATSSATETTQTESTGSTETTQSTESTKSTETAQSSTETSETTQSTESTQSTETAESTAVSTSTSEATTESTRPPTTLRTSIITTTSAPDTTSDKPTTTEAPFTGPVICVNHGGPRVATPYCQCSTTTEGQVFYATAPLISYHCTDYTTFPSSVTPTPTKEETPSPTATNPNANVPEVKCSTPKDCDNWKGNCHFANDNNHVVCLATDWHNVNGVPTSGKAICECLIREKPADPPKGTNPNADVPEVKCSTPNDCGDWKGNCAFGPPSNHVVCLATDWHKVNGVPTSGKAICECMVSEA</sequence>
<feature type="compositionally biased region" description="Basic and acidic residues" evidence="1">
    <location>
        <begin position="462"/>
        <end position="479"/>
    </location>
</feature>
<feature type="region of interest" description="Disordered" evidence="1">
    <location>
        <begin position="276"/>
        <end position="332"/>
    </location>
</feature>
<feature type="region of interest" description="Disordered" evidence="1">
    <location>
        <begin position="442"/>
        <end position="494"/>
    </location>
</feature>
<feature type="compositionally biased region" description="Low complexity" evidence="1">
    <location>
        <begin position="220"/>
        <end position="238"/>
    </location>
</feature>
<feature type="region of interest" description="Disordered" evidence="1">
    <location>
        <begin position="51"/>
        <end position="72"/>
    </location>
</feature>
<feature type="compositionally biased region" description="Polar residues" evidence="1">
    <location>
        <begin position="61"/>
        <end position="70"/>
    </location>
</feature>
<feature type="region of interest" description="Disordered" evidence="1">
    <location>
        <begin position="602"/>
        <end position="622"/>
    </location>
</feature>
<dbReference type="PANTHER" id="PTHR33480">
    <property type="entry name" value="SET DOMAIN-CONTAINING PROTEIN-RELATED"/>
    <property type="match status" value="1"/>
</dbReference>
<evidence type="ECO:0000256" key="1">
    <source>
        <dbReference type="SAM" id="MobiDB-lite"/>
    </source>
</evidence>
<name>A0A9W8TCI7_9HYPO</name>
<feature type="compositionally biased region" description="Polar residues" evidence="1">
    <location>
        <begin position="176"/>
        <end position="216"/>
    </location>
</feature>
<feature type="compositionally biased region" description="Low complexity" evidence="1">
    <location>
        <begin position="921"/>
        <end position="1015"/>
    </location>
</feature>
<feature type="region of interest" description="Disordered" evidence="1">
    <location>
        <begin position="1080"/>
        <end position="1101"/>
    </location>
</feature>
<comment type="caution">
    <text evidence="3">The sequence shown here is derived from an EMBL/GenBank/DDBJ whole genome shotgun (WGS) entry which is preliminary data.</text>
</comment>
<keyword evidence="2" id="KW-0732">Signal</keyword>
<protein>
    <submittedName>
        <fullName evidence="3">Uncharacterized protein</fullName>
    </submittedName>
</protein>
<feature type="compositionally biased region" description="Polar residues" evidence="1">
    <location>
        <begin position="1016"/>
        <end position="1028"/>
    </location>
</feature>
<reference evidence="3" key="1">
    <citation type="submission" date="2022-10" db="EMBL/GenBank/DDBJ databases">
        <title>Tapping the CABI collections for fungal endophytes: first genome assemblies for Collariella, Neodidymelliopsis, Ascochyta clinopodiicola, Didymella pomorum, Didymosphaeria variabile, Neocosmospora piperis and Neocucurbitaria cava.</title>
        <authorList>
            <person name="Hill R."/>
        </authorList>
    </citation>
    <scope>NUCLEOTIDE SEQUENCE</scope>
    <source>
        <strain evidence="3">IMI 366586</strain>
    </source>
</reference>
<feature type="compositionally biased region" description="Low complexity" evidence="1">
    <location>
        <begin position="482"/>
        <end position="494"/>
    </location>
</feature>
<feature type="chain" id="PRO_5040893124" evidence="2">
    <location>
        <begin position="26"/>
        <end position="1226"/>
    </location>
</feature>
<gene>
    <name evidence="3" type="ORF">N0V84_011236</name>
</gene>
<evidence type="ECO:0000256" key="2">
    <source>
        <dbReference type="SAM" id="SignalP"/>
    </source>
</evidence>
<feature type="compositionally biased region" description="Polar residues" evidence="1">
    <location>
        <begin position="123"/>
        <end position="162"/>
    </location>
</feature>
<evidence type="ECO:0000313" key="4">
    <source>
        <dbReference type="Proteomes" id="UP001140502"/>
    </source>
</evidence>
<feature type="region of interest" description="Disordered" evidence="1">
    <location>
        <begin position="109"/>
        <end position="238"/>
    </location>
</feature>
<dbReference type="PANTHER" id="PTHR33480:SF1">
    <property type="entry name" value="TYR RECOMBINASE DOMAIN-CONTAINING PROTEIN"/>
    <property type="match status" value="1"/>
</dbReference>
<evidence type="ECO:0000313" key="3">
    <source>
        <dbReference type="EMBL" id="KAJ4309944.1"/>
    </source>
</evidence>
<dbReference type="OrthoDB" id="3886018at2759"/>
<keyword evidence="4" id="KW-1185">Reference proteome</keyword>
<dbReference type="AlphaFoldDB" id="A0A9W8TCI7"/>
<feature type="compositionally biased region" description="Polar residues" evidence="1">
    <location>
        <begin position="279"/>
        <end position="321"/>
    </location>
</feature>
<feature type="signal peptide" evidence="2">
    <location>
        <begin position="1"/>
        <end position="25"/>
    </location>
</feature>
<proteinExistence type="predicted"/>
<feature type="compositionally biased region" description="Low complexity" evidence="1">
    <location>
        <begin position="109"/>
        <end position="119"/>
    </location>
</feature>
<feature type="region of interest" description="Disordered" evidence="1">
    <location>
        <begin position="873"/>
        <end position="1029"/>
    </location>
</feature>
<accession>A0A9W8TCI7</accession>
<dbReference type="Proteomes" id="UP001140502">
    <property type="component" value="Unassembled WGS sequence"/>
</dbReference>